<evidence type="ECO:0000256" key="1">
    <source>
        <dbReference type="SAM" id="MobiDB-lite"/>
    </source>
</evidence>
<accession>A0A1Z4JF01</accession>
<feature type="compositionally biased region" description="Low complexity" evidence="1">
    <location>
        <begin position="173"/>
        <end position="182"/>
    </location>
</feature>
<proteinExistence type="predicted"/>
<dbReference type="Gene3D" id="1.20.1480.30">
    <property type="entry name" value="Designed four-helix bundle protein"/>
    <property type="match status" value="1"/>
</dbReference>
<reference evidence="2 3" key="1">
    <citation type="submission" date="2017-06" db="EMBL/GenBank/DDBJ databases">
        <title>Genome sequencing of cyanobaciteial culture collection at National Institute for Environmental Studies (NIES).</title>
        <authorList>
            <person name="Hirose Y."/>
            <person name="Shimura Y."/>
            <person name="Fujisawa T."/>
            <person name="Nakamura Y."/>
            <person name="Kawachi M."/>
        </authorList>
    </citation>
    <scope>NUCLEOTIDE SEQUENCE [LARGE SCALE GENOMIC DNA]</scope>
    <source>
        <strain evidence="2 3">NIES-2135</strain>
    </source>
</reference>
<dbReference type="AlphaFoldDB" id="A0A1Z4JF01"/>
<feature type="compositionally biased region" description="Basic and acidic residues" evidence="1">
    <location>
        <begin position="198"/>
        <end position="213"/>
    </location>
</feature>
<protein>
    <submittedName>
        <fullName evidence="2">Uncharacterized protein</fullName>
    </submittedName>
</protein>
<evidence type="ECO:0000313" key="2">
    <source>
        <dbReference type="EMBL" id="BAY55233.1"/>
    </source>
</evidence>
<organism evidence="2 3">
    <name type="scientific">Leptolyngbya boryana NIES-2135</name>
    <dbReference type="NCBI Taxonomy" id="1973484"/>
    <lineage>
        <taxon>Bacteria</taxon>
        <taxon>Bacillati</taxon>
        <taxon>Cyanobacteriota</taxon>
        <taxon>Cyanophyceae</taxon>
        <taxon>Leptolyngbyales</taxon>
        <taxon>Leptolyngbyaceae</taxon>
        <taxon>Leptolyngbya group</taxon>
        <taxon>Leptolyngbya</taxon>
    </lineage>
</organism>
<keyword evidence="3" id="KW-1185">Reference proteome</keyword>
<sequence length="355" mass="40314">MSRKEPHARLTSQQVFKNWTKEGKKYYTPTGYLYHLLLALRKEGWWYRIDNITEFCDRWKIKRRTFYDAKAALIADGVLEENILGAVELRIIDAAENSRTTVQDAAHPVQDAAHPVQDAAHPVQDAAHPVQDAAHPVQDAAHPVQDAAHPVQDAAQTIPETEATQEFREPLNSFSDLSSDLSSAKDQISPPTPSNTIDGREGEKDPVSGKDSDRIEILATVPNLEQQVATERSTGEDQFSSARRDFSSSQFSSVERFDRQFTHRYLWEGEDRQPLPEFAEFVGNQLPKNDMHPRIKGRSYVLNCQRSEDGILKLEGLWNDYQAVQRGEMDIHTTPPLDRRSTERKTLITEALKNL</sequence>
<dbReference type="EMBL" id="AP018203">
    <property type="protein sequence ID" value="BAY55233.1"/>
    <property type="molecule type" value="Genomic_DNA"/>
</dbReference>
<name>A0A1Z4JF01_LEPBY</name>
<evidence type="ECO:0000313" key="3">
    <source>
        <dbReference type="Proteomes" id="UP000217895"/>
    </source>
</evidence>
<feature type="region of interest" description="Disordered" evidence="1">
    <location>
        <begin position="163"/>
        <end position="213"/>
    </location>
</feature>
<gene>
    <name evidence="2" type="ORF">NIES2135_20560</name>
</gene>
<dbReference type="Proteomes" id="UP000217895">
    <property type="component" value="Chromosome"/>
</dbReference>